<evidence type="ECO:0000256" key="4">
    <source>
        <dbReference type="ARBA" id="ARBA00023235"/>
    </source>
</evidence>
<evidence type="ECO:0000256" key="1">
    <source>
        <dbReference type="ARBA" id="ARBA00000971"/>
    </source>
</evidence>
<dbReference type="PANTHER" id="PTHR10516">
    <property type="entry name" value="PEPTIDYL-PROLYL CIS-TRANS ISOMERASE"/>
    <property type="match status" value="1"/>
</dbReference>
<evidence type="ECO:0000313" key="8">
    <source>
        <dbReference type="Proteomes" id="UP000007799"/>
    </source>
</evidence>
<evidence type="ECO:0000256" key="2">
    <source>
        <dbReference type="ARBA" id="ARBA00013194"/>
    </source>
</evidence>
<dbReference type="PANTHER" id="PTHR10516:SF443">
    <property type="entry name" value="FK506-BINDING PROTEIN 59-RELATED"/>
    <property type="match status" value="1"/>
</dbReference>
<evidence type="ECO:0000313" key="7">
    <source>
        <dbReference type="EMBL" id="EGD79510.1"/>
    </source>
</evidence>
<dbReference type="InterPro" id="IPR046357">
    <property type="entry name" value="PPIase_dom_sf"/>
</dbReference>
<dbReference type="AlphaFoldDB" id="F2UPF5"/>
<keyword evidence="3 5" id="KW-0697">Rotamase</keyword>
<keyword evidence="4 5" id="KW-0413">Isomerase</keyword>
<comment type="catalytic activity">
    <reaction evidence="1 5">
        <text>[protein]-peptidylproline (omega=180) = [protein]-peptidylproline (omega=0)</text>
        <dbReference type="Rhea" id="RHEA:16237"/>
        <dbReference type="Rhea" id="RHEA-COMP:10747"/>
        <dbReference type="Rhea" id="RHEA-COMP:10748"/>
        <dbReference type="ChEBI" id="CHEBI:83833"/>
        <dbReference type="ChEBI" id="CHEBI:83834"/>
        <dbReference type="EC" id="5.2.1.8"/>
    </reaction>
</comment>
<dbReference type="RefSeq" id="XP_004988991.1">
    <property type="nucleotide sequence ID" value="XM_004988934.1"/>
</dbReference>
<dbReference type="InterPro" id="IPR050689">
    <property type="entry name" value="FKBP-type_PPIase"/>
</dbReference>
<dbReference type="KEGG" id="sre:PTSG_10081"/>
<dbReference type="GO" id="GO:0005737">
    <property type="term" value="C:cytoplasm"/>
    <property type="evidence" value="ECO:0007669"/>
    <property type="project" value="TreeGrafter"/>
</dbReference>
<reference evidence="7" key="1">
    <citation type="submission" date="2009-08" db="EMBL/GenBank/DDBJ databases">
        <title>Annotation of Salpingoeca rosetta.</title>
        <authorList>
            <consortium name="The Broad Institute Genome Sequencing Platform"/>
            <person name="Russ C."/>
            <person name="Cuomo C."/>
            <person name="Burger G."/>
            <person name="Gray M.W."/>
            <person name="Holland P.W.H."/>
            <person name="King N."/>
            <person name="Lang F.B.F."/>
            <person name="Roger A.J."/>
            <person name="Ruiz-Trillo I."/>
            <person name="Young S.K."/>
            <person name="Zeng Q."/>
            <person name="Gargeya S."/>
            <person name="Alvarado L."/>
            <person name="Berlin A."/>
            <person name="Chapman S.B."/>
            <person name="Chen Z."/>
            <person name="Freedman E."/>
            <person name="Gellesch M."/>
            <person name="Goldberg J."/>
            <person name="Griggs A."/>
            <person name="Gujja S."/>
            <person name="Heilman E."/>
            <person name="Heiman D."/>
            <person name="Howarth C."/>
            <person name="Mehta T."/>
            <person name="Neiman D."/>
            <person name="Pearson M."/>
            <person name="Roberts A."/>
            <person name="Saif S."/>
            <person name="Shea T."/>
            <person name="Shenoy N."/>
            <person name="Sisk P."/>
            <person name="Stolte C."/>
            <person name="Sykes S."/>
            <person name="White J."/>
            <person name="Yandava C."/>
            <person name="Haas B."/>
            <person name="Nusbaum C."/>
            <person name="Birren B."/>
        </authorList>
    </citation>
    <scope>NUCLEOTIDE SEQUENCE [LARGE SCALE GENOMIC DNA]</scope>
    <source>
        <strain evidence="7">ATCC 50818</strain>
    </source>
</reference>
<sequence>MSKTTLAGGLIKEVLRAGSGPTPPRGANITVHCTGYLDSGKKFWSTKDPGQQTFSFKVGLGQVIKGWDEGCMTMQKGEVARLTVPGPMAYGPQGFPAWGIGPNATLTFEIEVLDF</sequence>
<dbReference type="Pfam" id="PF00254">
    <property type="entry name" value="FKBP_C"/>
    <property type="match status" value="1"/>
</dbReference>
<organism evidence="8">
    <name type="scientific">Salpingoeca rosetta (strain ATCC 50818 / BSB-021)</name>
    <dbReference type="NCBI Taxonomy" id="946362"/>
    <lineage>
        <taxon>Eukaryota</taxon>
        <taxon>Choanoflagellata</taxon>
        <taxon>Craspedida</taxon>
        <taxon>Salpingoecidae</taxon>
        <taxon>Salpingoeca</taxon>
    </lineage>
</organism>
<keyword evidence="8" id="KW-1185">Reference proteome</keyword>
<dbReference type="STRING" id="946362.F2UPF5"/>
<accession>F2UPF5</accession>
<dbReference type="EMBL" id="GL832986">
    <property type="protein sequence ID" value="EGD79510.1"/>
    <property type="molecule type" value="Genomic_DNA"/>
</dbReference>
<dbReference type="EC" id="5.2.1.8" evidence="2 5"/>
<name>F2UPF5_SALR5</name>
<evidence type="ECO:0000256" key="3">
    <source>
        <dbReference type="ARBA" id="ARBA00023110"/>
    </source>
</evidence>
<dbReference type="SUPFAM" id="SSF54534">
    <property type="entry name" value="FKBP-like"/>
    <property type="match status" value="1"/>
</dbReference>
<dbReference type="InterPro" id="IPR001179">
    <property type="entry name" value="PPIase_FKBP_dom"/>
</dbReference>
<dbReference type="eggNOG" id="KOG0544">
    <property type="taxonomic scope" value="Eukaryota"/>
</dbReference>
<dbReference type="InParanoid" id="F2UPF5"/>
<feature type="domain" description="PPIase FKBP-type" evidence="6">
    <location>
        <begin position="26"/>
        <end position="115"/>
    </location>
</feature>
<dbReference type="GeneID" id="16069533"/>
<dbReference type="OrthoDB" id="1902587at2759"/>
<dbReference type="PROSITE" id="PS50059">
    <property type="entry name" value="FKBP_PPIASE"/>
    <property type="match status" value="1"/>
</dbReference>
<dbReference type="GO" id="GO:0003755">
    <property type="term" value="F:peptidyl-prolyl cis-trans isomerase activity"/>
    <property type="evidence" value="ECO:0007669"/>
    <property type="project" value="UniProtKB-KW"/>
</dbReference>
<dbReference type="Proteomes" id="UP000007799">
    <property type="component" value="Unassembled WGS sequence"/>
</dbReference>
<proteinExistence type="predicted"/>
<dbReference type="OMA" id="AKIHCSP"/>
<evidence type="ECO:0000259" key="6">
    <source>
        <dbReference type="PROSITE" id="PS50059"/>
    </source>
</evidence>
<gene>
    <name evidence="7" type="ORF">PTSG_10081</name>
</gene>
<dbReference type="Gene3D" id="3.10.50.40">
    <property type="match status" value="1"/>
</dbReference>
<evidence type="ECO:0000256" key="5">
    <source>
        <dbReference type="PROSITE-ProRule" id="PRU00277"/>
    </source>
</evidence>
<protein>
    <recommendedName>
        <fullName evidence="2 5">peptidylprolyl isomerase</fullName>
        <ecNumber evidence="2 5">5.2.1.8</ecNumber>
    </recommendedName>
</protein>